<name>A0AAN8V8J6_9MAGN</name>
<feature type="repeat" description="PPR" evidence="2">
    <location>
        <begin position="176"/>
        <end position="204"/>
    </location>
</feature>
<evidence type="ECO:0000256" key="2">
    <source>
        <dbReference type="PROSITE-ProRule" id="PRU00708"/>
    </source>
</evidence>
<dbReference type="PANTHER" id="PTHR47926">
    <property type="entry name" value="PENTATRICOPEPTIDE REPEAT-CONTAINING PROTEIN"/>
    <property type="match status" value="1"/>
</dbReference>
<protein>
    <submittedName>
        <fullName evidence="3">Pentatricopeptide repeat</fullName>
    </submittedName>
</protein>
<comment type="caution">
    <text evidence="3">The sequence shown here is derived from an EMBL/GenBank/DDBJ whole genome shotgun (WGS) entry which is preliminary data.</text>
</comment>
<dbReference type="InterPro" id="IPR002885">
    <property type="entry name" value="PPR_rpt"/>
</dbReference>
<dbReference type="GO" id="GO:0003723">
    <property type="term" value="F:RNA binding"/>
    <property type="evidence" value="ECO:0007669"/>
    <property type="project" value="InterPro"/>
</dbReference>
<dbReference type="Proteomes" id="UP001370490">
    <property type="component" value="Unassembled WGS sequence"/>
</dbReference>
<dbReference type="EMBL" id="JBAMMX010000016">
    <property type="protein sequence ID" value="KAK6924742.1"/>
    <property type="molecule type" value="Genomic_DNA"/>
</dbReference>
<dbReference type="InterPro" id="IPR046960">
    <property type="entry name" value="PPR_At4g14850-like_plant"/>
</dbReference>
<dbReference type="PROSITE" id="PS51375">
    <property type="entry name" value="PPR"/>
    <property type="match status" value="2"/>
</dbReference>
<keyword evidence="4" id="KW-1185">Reference proteome</keyword>
<feature type="repeat" description="PPR" evidence="2">
    <location>
        <begin position="75"/>
        <end position="109"/>
    </location>
</feature>
<evidence type="ECO:0000313" key="3">
    <source>
        <dbReference type="EMBL" id="KAK6924742.1"/>
    </source>
</evidence>
<dbReference type="InterPro" id="IPR011990">
    <property type="entry name" value="TPR-like_helical_dom_sf"/>
</dbReference>
<reference evidence="3 4" key="1">
    <citation type="submission" date="2023-12" db="EMBL/GenBank/DDBJ databases">
        <title>A high-quality genome assembly for Dillenia turbinata (Dilleniales).</title>
        <authorList>
            <person name="Chanderbali A."/>
        </authorList>
    </citation>
    <scope>NUCLEOTIDE SEQUENCE [LARGE SCALE GENOMIC DNA]</scope>
    <source>
        <strain evidence="3">LSX21</strain>
        <tissue evidence="3">Leaf</tissue>
    </source>
</reference>
<proteinExistence type="predicted"/>
<dbReference type="AlphaFoldDB" id="A0AAN8V8J6"/>
<gene>
    <name evidence="3" type="ORF">RJ641_009068</name>
</gene>
<dbReference type="Pfam" id="PF01535">
    <property type="entry name" value="PPR"/>
    <property type="match status" value="3"/>
</dbReference>
<organism evidence="3 4">
    <name type="scientific">Dillenia turbinata</name>
    <dbReference type="NCBI Taxonomy" id="194707"/>
    <lineage>
        <taxon>Eukaryota</taxon>
        <taxon>Viridiplantae</taxon>
        <taxon>Streptophyta</taxon>
        <taxon>Embryophyta</taxon>
        <taxon>Tracheophyta</taxon>
        <taxon>Spermatophyta</taxon>
        <taxon>Magnoliopsida</taxon>
        <taxon>eudicotyledons</taxon>
        <taxon>Gunneridae</taxon>
        <taxon>Pentapetalae</taxon>
        <taxon>Dilleniales</taxon>
        <taxon>Dilleniaceae</taxon>
        <taxon>Dillenia</taxon>
    </lineage>
</organism>
<dbReference type="Gene3D" id="1.25.40.10">
    <property type="entry name" value="Tetratricopeptide repeat domain"/>
    <property type="match status" value="2"/>
</dbReference>
<evidence type="ECO:0000256" key="1">
    <source>
        <dbReference type="ARBA" id="ARBA00022737"/>
    </source>
</evidence>
<dbReference type="GO" id="GO:0009451">
    <property type="term" value="P:RNA modification"/>
    <property type="evidence" value="ECO:0007669"/>
    <property type="project" value="InterPro"/>
</dbReference>
<evidence type="ECO:0000313" key="4">
    <source>
        <dbReference type="Proteomes" id="UP001370490"/>
    </source>
</evidence>
<sequence>MLESGTKIDWGSILLVSKVSAQFGHVKFFLGLHGQVVKVGLNLDVFVVNSILRGYCVFGFVHFAHTQFDVSTHKDLVAWTVLINGYVRNGHPRLAIDLFFEMWEKERRVDEFLGVALFNSCAQLEDLSSGRRLEDLVRESGIEFDSYMNNALIDMYCKCGSIVDAQRHFDDLVGKDVVAWNSMITGYGRVGNMEAAKALFRQMP</sequence>
<dbReference type="PANTHER" id="PTHR47926:SF382">
    <property type="entry name" value="PENTACOTRIPEPTIDE-REPEAT REGION OF PRORP DOMAIN-CONTAINING PROTEIN"/>
    <property type="match status" value="1"/>
</dbReference>
<accession>A0AAN8V8J6</accession>
<keyword evidence="1" id="KW-0677">Repeat</keyword>
<dbReference type="NCBIfam" id="TIGR00756">
    <property type="entry name" value="PPR"/>
    <property type="match status" value="2"/>
</dbReference>